<dbReference type="InterPro" id="IPR032350">
    <property type="entry name" value="Nbr1_FW"/>
</dbReference>
<gene>
    <name evidence="2" type="ORF">ATC1_13394</name>
</gene>
<dbReference type="InterPro" id="IPR013783">
    <property type="entry name" value="Ig-like_fold"/>
</dbReference>
<dbReference type="Proteomes" id="UP000053370">
    <property type="component" value="Unassembled WGS sequence"/>
</dbReference>
<dbReference type="AlphaFoldDB" id="A0A0S7BT62"/>
<organism evidence="2">
    <name type="scientific">Flexilinea flocculi</name>
    <dbReference type="NCBI Taxonomy" id="1678840"/>
    <lineage>
        <taxon>Bacteria</taxon>
        <taxon>Bacillati</taxon>
        <taxon>Chloroflexota</taxon>
        <taxon>Anaerolineae</taxon>
        <taxon>Anaerolineales</taxon>
        <taxon>Anaerolineaceae</taxon>
        <taxon>Flexilinea</taxon>
    </lineage>
</organism>
<evidence type="ECO:0000259" key="1">
    <source>
        <dbReference type="Pfam" id="PF16158"/>
    </source>
</evidence>
<dbReference type="PROSITE" id="PS51257">
    <property type="entry name" value="PROKAR_LIPOPROTEIN"/>
    <property type="match status" value="1"/>
</dbReference>
<dbReference type="RefSeq" id="WP_062279688.1">
    <property type="nucleotide sequence ID" value="NZ_DF968181.1"/>
</dbReference>
<dbReference type="Pfam" id="PF16158">
    <property type="entry name" value="N_BRCA1_IG"/>
    <property type="match status" value="1"/>
</dbReference>
<sequence length="178" mass="20006">MMKRRFSICILMILAVLFISSCMRSQSKDVTSSEFIPPTLVATAIKTATIDPFRPTEDPRGPCEDNLDFVEDVTVPDGTVFQPGEEIVKKWKVKNSGTCEWISRYSIRMLSGNSMGAETKQKLKLLKPGEEGEIEITFIAPDEPGSYYSQWQAYNAQGKSFGQDFFIDILVANEKTDE</sequence>
<proteinExistence type="predicted"/>
<name>A0A0S7BT62_9CHLR</name>
<dbReference type="CDD" id="cd14947">
    <property type="entry name" value="NBR1_like"/>
    <property type="match status" value="1"/>
</dbReference>
<evidence type="ECO:0000313" key="2">
    <source>
        <dbReference type="EMBL" id="GAP40420.1"/>
    </source>
</evidence>
<dbReference type="OrthoDB" id="166850at2"/>
<dbReference type="PANTHER" id="PTHR20930">
    <property type="entry name" value="OVARIAN CARCINOMA ANTIGEN CA125-RELATED"/>
    <property type="match status" value="1"/>
</dbReference>
<protein>
    <recommendedName>
        <fullName evidence="1">Nbr1 FW domain-containing protein</fullName>
    </recommendedName>
</protein>
<dbReference type="EMBL" id="DF968181">
    <property type="protein sequence ID" value="GAP40420.1"/>
    <property type="molecule type" value="Genomic_DNA"/>
</dbReference>
<keyword evidence="3" id="KW-1185">Reference proteome</keyword>
<dbReference type="PANTHER" id="PTHR20930:SF0">
    <property type="entry name" value="PROTEIN ILRUN"/>
    <property type="match status" value="1"/>
</dbReference>
<reference evidence="2" key="1">
    <citation type="journal article" date="2015" name="Genome Announc.">
        <title>Draft Genome Sequence of Anaerolineae Strain TC1, a Novel Isolate from a Methanogenic Wastewater Treatment System.</title>
        <authorList>
            <person name="Matsuura N."/>
            <person name="Tourlousse D.M."/>
            <person name="Sun L."/>
            <person name="Toyonaga M."/>
            <person name="Kuroda K."/>
            <person name="Ohashi A."/>
            <person name="Cruz R."/>
            <person name="Yamaguchi T."/>
            <person name="Sekiguchi Y."/>
        </authorList>
    </citation>
    <scope>NUCLEOTIDE SEQUENCE [LARGE SCALE GENOMIC DNA]</scope>
    <source>
        <strain evidence="2">TC1</strain>
    </source>
</reference>
<feature type="domain" description="Nbr1 FW" evidence="1">
    <location>
        <begin position="74"/>
        <end position="171"/>
    </location>
</feature>
<dbReference type="Gene3D" id="2.60.40.10">
    <property type="entry name" value="Immunoglobulins"/>
    <property type="match status" value="1"/>
</dbReference>
<accession>A0A0S7BT62</accession>
<dbReference type="STRING" id="1678840.ATC1_13394"/>
<evidence type="ECO:0000313" key="3">
    <source>
        <dbReference type="Proteomes" id="UP000053370"/>
    </source>
</evidence>